<keyword evidence="2" id="KW-1185">Reference proteome</keyword>
<dbReference type="EMBL" id="CM046111">
    <property type="protein sequence ID" value="KAI8425414.1"/>
    <property type="molecule type" value="Genomic_DNA"/>
</dbReference>
<organism evidence="1 2">
    <name type="scientific">Choristoneura fumiferana</name>
    <name type="common">Spruce budworm moth</name>
    <name type="synonym">Archips fumiferana</name>
    <dbReference type="NCBI Taxonomy" id="7141"/>
    <lineage>
        <taxon>Eukaryota</taxon>
        <taxon>Metazoa</taxon>
        <taxon>Ecdysozoa</taxon>
        <taxon>Arthropoda</taxon>
        <taxon>Hexapoda</taxon>
        <taxon>Insecta</taxon>
        <taxon>Pterygota</taxon>
        <taxon>Neoptera</taxon>
        <taxon>Endopterygota</taxon>
        <taxon>Lepidoptera</taxon>
        <taxon>Glossata</taxon>
        <taxon>Ditrysia</taxon>
        <taxon>Tortricoidea</taxon>
        <taxon>Tortricidae</taxon>
        <taxon>Tortricinae</taxon>
        <taxon>Choristoneura</taxon>
    </lineage>
</organism>
<proteinExistence type="predicted"/>
<sequence>MFCFRKINMTEKDSIKVENGNGVASVAGSTVKLKRELGLFSAVNLILGVMIGSGIFVSPASALKHSGSVGLCLVIWTVSGIISLLGALSFAELGTVVNKSGAEYAYFQEAFGKFHKFWGPLPAFSCAWIYVMILRPAEVAIIVMTFAAYAIQPFAGDIPDYSRTHAIKLTSLSALFVMTYINITSVKLFVKVQNVFGVCKVLACLIVIGGGIYEMARGNTDNLSKGFEGSSTNPGSIALALYSGLWAYDGWNSVTVVTEEIINPAVNVPLSISIAVPLITALYVFMNVAYMTVLTYAEMTSVPAVAVAFGVRVLGSASFLIPLGVAIATFGCAMSVQFGVTSWFLWFFYGLAMVALLVLRKTQPNKARPYRVPTILPCFVLLVAIFLSVLPIAHDPSVKYLMAIEIIMAYHYIVTAQKPTAVTACITGNFTSPTDLNLLVAKVSRLEMYLVTPEVRYNAMILEWRTGANGELEVVTRAHGNVADRIGKPSENGILAVIDPQARVIGLRLYDGLFKIIPLDKDSTELKAASLRLEELNVYDVEFLHGCANPTLILIHQDLNGRHIKTHEITLRDKEFSKCVWKQDNVETEASILIPVPSPLGGAIVIGQESIVYHDGQNYVAVAPPQIKLQEKMDGTQAVKDLKVELLGDIPIPECMTYLDNGVVFVGSRLGDSALVRLSAARDEAAQYVRTMETFTSAFKMGSLRIIRNGIGIQEQASIDLPGIKGIEVCMDEEVACLDLGPGGDEALLGVGLWTDISVRVLRLPDLRPLHTEKLSGEIIPRSLLICTLEGVCYLLCALGDGSMFYFTVDPETGVLTNRKKVTLGTQPTVLRSFRSLSTTNIFACSDRPTVIFSSNHKLVFSNVNLKETFGVITMRVDKLEWGAGSGAAGAGAAPRPSASTAAAATSGAPPPPAKHAPALADQDITRAPADGERVRDVAGVLPGRILLFHWSEGKLVQVAEKEIKVEFNSKLLASIKCTVRLFEWTSEKELRLECSHFNNIVALYLKVKGDFILVGDLMRSMSLLQYKQMEGSFEEIARDHSPNWMTAVEILDDDTFSAPRTASPVRLPERQ</sequence>
<reference evidence="1 2" key="1">
    <citation type="journal article" date="2022" name="Genome Biol. Evol.">
        <title>The Spruce Budworm Genome: Reconstructing the Evolutionary History of Antifreeze Proteins.</title>
        <authorList>
            <person name="Beliveau C."/>
            <person name="Gagne P."/>
            <person name="Picq S."/>
            <person name="Vernygora O."/>
            <person name="Keeling C.I."/>
            <person name="Pinkney K."/>
            <person name="Doucet D."/>
            <person name="Wen F."/>
            <person name="Johnston J.S."/>
            <person name="Maaroufi H."/>
            <person name="Boyle B."/>
            <person name="Laroche J."/>
            <person name="Dewar K."/>
            <person name="Juretic N."/>
            <person name="Blackburn G."/>
            <person name="Nisole A."/>
            <person name="Brunet B."/>
            <person name="Brandao M."/>
            <person name="Lumley L."/>
            <person name="Duan J."/>
            <person name="Quan G."/>
            <person name="Lucarotti C.J."/>
            <person name="Roe A.D."/>
            <person name="Sperling F.A.H."/>
            <person name="Levesque R.C."/>
            <person name="Cusson M."/>
        </authorList>
    </citation>
    <scope>NUCLEOTIDE SEQUENCE [LARGE SCALE GENOMIC DNA]</scope>
    <source>
        <strain evidence="1">Glfc:IPQL:Cfum</strain>
    </source>
</reference>
<comment type="caution">
    <text evidence="1">The sequence shown here is derived from an EMBL/GenBank/DDBJ whole genome shotgun (WGS) entry which is preliminary data.</text>
</comment>
<gene>
    <name evidence="1" type="ORF">MSG28_007162</name>
</gene>
<accession>A0ACC0JMU7</accession>
<name>A0ACC0JMU7_CHOFU</name>
<dbReference type="Proteomes" id="UP001064048">
    <property type="component" value="Chromosome 11"/>
</dbReference>
<evidence type="ECO:0000313" key="1">
    <source>
        <dbReference type="EMBL" id="KAI8425414.1"/>
    </source>
</evidence>
<protein>
    <submittedName>
        <fullName evidence="1">Uncharacterized protein</fullName>
    </submittedName>
</protein>
<evidence type="ECO:0000313" key="2">
    <source>
        <dbReference type="Proteomes" id="UP001064048"/>
    </source>
</evidence>
<feature type="non-terminal residue" evidence="1">
    <location>
        <position position="1072"/>
    </location>
</feature>